<sequence>MRFFQILAVAFATVALASPEAESIAEENVAVIKLPHGCNIKTIAKCILSIGKKTGPCRDAIKSHGLNPVKDLNCLHSVKDFTHGLDDCKKCVPHKFEVLEA</sequence>
<dbReference type="Gene3D" id="1.10.1740.120">
    <property type="match status" value="1"/>
</dbReference>
<proteinExistence type="predicted"/>
<name>A0A9P7SZ74_9HYPO</name>
<feature type="signal peptide" evidence="1">
    <location>
        <begin position="1"/>
        <end position="17"/>
    </location>
</feature>
<accession>A0A9P7SZ74</accession>
<evidence type="ECO:0000256" key="1">
    <source>
        <dbReference type="SAM" id="SignalP"/>
    </source>
</evidence>
<reference evidence="2" key="1">
    <citation type="journal article" date="2020" name="bioRxiv">
        <title>Whole genome comparisons of ergot fungi reveals the divergence and evolution of species within the genus Claviceps are the result of varying mechanisms driving genome evolution and host range expansion.</title>
        <authorList>
            <person name="Wyka S.A."/>
            <person name="Mondo S.J."/>
            <person name="Liu M."/>
            <person name="Dettman J."/>
            <person name="Nalam V."/>
            <person name="Broders K.D."/>
        </authorList>
    </citation>
    <scope>NUCLEOTIDE SEQUENCE</scope>
    <source>
        <strain evidence="2">CCC 602</strain>
    </source>
</reference>
<keyword evidence="1" id="KW-0732">Signal</keyword>
<protein>
    <recommendedName>
        <fullName evidence="4">Fungal calcium binding protein domain-containing protein</fullName>
    </recommendedName>
</protein>
<keyword evidence="3" id="KW-1185">Reference proteome</keyword>
<evidence type="ECO:0000313" key="2">
    <source>
        <dbReference type="EMBL" id="KAG6007517.1"/>
    </source>
</evidence>
<dbReference type="Proteomes" id="UP000748025">
    <property type="component" value="Unassembled WGS sequence"/>
</dbReference>
<dbReference type="EMBL" id="SRPW01001084">
    <property type="protein sequence ID" value="KAG6007517.1"/>
    <property type="molecule type" value="Genomic_DNA"/>
</dbReference>
<dbReference type="OrthoDB" id="3882086at2759"/>
<dbReference type="AlphaFoldDB" id="A0A9P7SZ74"/>
<feature type="chain" id="PRO_5040355813" description="Fungal calcium binding protein domain-containing protein" evidence="1">
    <location>
        <begin position="18"/>
        <end position="101"/>
    </location>
</feature>
<organism evidence="2 3">
    <name type="scientific">Claviceps pusilla</name>
    <dbReference type="NCBI Taxonomy" id="123648"/>
    <lineage>
        <taxon>Eukaryota</taxon>
        <taxon>Fungi</taxon>
        <taxon>Dikarya</taxon>
        <taxon>Ascomycota</taxon>
        <taxon>Pezizomycotina</taxon>
        <taxon>Sordariomycetes</taxon>
        <taxon>Hypocreomycetidae</taxon>
        <taxon>Hypocreales</taxon>
        <taxon>Clavicipitaceae</taxon>
        <taxon>Claviceps</taxon>
    </lineage>
</organism>
<evidence type="ECO:0000313" key="3">
    <source>
        <dbReference type="Proteomes" id="UP000748025"/>
    </source>
</evidence>
<evidence type="ECO:0008006" key="4">
    <source>
        <dbReference type="Google" id="ProtNLM"/>
    </source>
</evidence>
<gene>
    <name evidence="2" type="ORF">E4U43_000291</name>
</gene>
<comment type="caution">
    <text evidence="2">The sequence shown here is derived from an EMBL/GenBank/DDBJ whole genome shotgun (WGS) entry which is preliminary data.</text>
</comment>